<evidence type="ECO:0000256" key="10">
    <source>
        <dbReference type="ARBA" id="ARBA00023004"/>
    </source>
</evidence>
<keyword evidence="14" id="KW-1185">Reference proteome</keyword>
<evidence type="ECO:0000256" key="8">
    <source>
        <dbReference type="ARBA" id="ARBA00022982"/>
    </source>
</evidence>
<keyword evidence="8" id="KW-0249">Electron transport</keyword>
<evidence type="ECO:0000256" key="2">
    <source>
        <dbReference type="ARBA" id="ARBA00007543"/>
    </source>
</evidence>
<evidence type="ECO:0000256" key="1">
    <source>
        <dbReference type="ARBA" id="ARBA00004651"/>
    </source>
</evidence>
<keyword evidence="5" id="KW-0349">Heme</keyword>
<feature type="transmembrane region" description="Helical" evidence="12">
    <location>
        <begin position="222"/>
        <end position="240"/>
    </location>
</feature>
<evidence type="ECO:0000313" key="14">
    <source>
        <dbReference type="Proteomes" id="UP000756387"/>
    </source>
</evidence>
<dbReference type="PANTHER" id="PTHR43141">
    <property type="entry name" value="CYTOCHROME BD2 SUBUNIT II"/>
    <property type="match status" value="1"/>
</dbReference>
<dbReference type="RefSeq" id="WP_193638975.1">
    <property type="nucleotide sequence ID" value="NZ_JADCSA010000014.1"/>
</dbReference>
<comment type="subcellular location">
    <subcellularLocation>
        <location evidence="1">Cell membrane</location>
        <topology evidence="1">Multi-pass membrane protein</topology>
    </subcellularLocation>
</comment>
<feature type="transmembrane region" description="Helical" evidence="12">
    <location>
        <begin position="297"/>
        <end position="320"/>
    </location>
</feature>
<dbReference type="EMBL" id="JADCSA010000014">
    <property type="protein sequence ID" value="MBE7325651.1"/>
    <property type="molecule type" value="Genomic_DNA"/>
</dbReference>
<feature type="transmembrane region" description="Helical" evidence="12">
    <location>
        <begin position="247"/>
        <end position="269"/>
    </location>
</feature>
<evidence type="ECO:0000256" key="3">
    <source>
        <dbReference type="ARBA" id="ARBA00022448"/>
    </source>
</evidence>
<proteinExistence type="inferred from homology"/>
<keyword evidence="7" id="KW-0479">Metal-binding</keyword>
<reference evidence="13 14" key="1">
    <citation type="submission" date="2020-10" db="EMBL/GenBank/DDBJ databases">
        <title>Nocardioides sp. isolated from sludge.</title>
        <authorList>
            <person name="Zhang X."/>
        </authorList>
    </citation>
    <scope>NUCLEOTIDE SEQUENCE [LARGE SCALE GENOMIC DNA]</scope>
    <source>
        <strain evidence="13 14">Y6</strain>
    </source>
</reference>
<dbReference type="NCBIfam" id="TIGR00203">
    <property type="entry name" value="cydB"/>
    <property type="match status" value="1"/>
</dbReference>
<evidence type="ECO:0000256" key="5">
    <source>
        <dbReference type="ARBA" id="ARBA00022617"/>
    </source>
</evidence>
<keyword evidence="4" id="KW-1003">Cell membrane</keyword>
<keyword evidence="11 12" id="KW-0472">Membrane</keyword>
<evidence type="ECO:0000256" key="6">
    <source>
        <dbReference type="ARBA" id="ARBA00022692"/>
    </source>
</evidence>
<accession>A0ABR9RVU4</accession>
<protein>
    <submittedName>
        <fullName evidence="13">Cytochrome d ubiquinol oxidase subunit II</fullName>
    </submittedName>
</protein>
<evidence type="ECO:0000256" key="4">
    <source>
        <dbReference type="ARBA" id="ARBA00022475"/>
    </source>
</evidence>
<evidence type="ECO:0000256" key="11">
    <source>
        <dbReference type="ARBA" id="ARBA00023136"/>
    </source>
</evidence>
<evidence type="ECO:0000256" key="12">
    <source>
        <dbReference type="SAM" id="Phobius"/>
    </source>
</evidence>
<evidence type="ECO:0000313" key="13">
    <source>
        <dbReference type="EMBL" id="MBE7325651.1"/>
    </source>
</evidence>
<keyword evidence="3" id="KW-0813">Transport</keyword>
<comment type="similarity">
    <text evidence="2">Belongs to the cytochrome ubiquinol oxidase subunit 2 family.</text>
</comment>
<organism evidence="13 14">
    <name type="scientific">Nocardioides malaquae</name>
    <dbReference type="NCBI Taxonomy" id="2773426"/>
    <lineage>
        <taxon>Bacteria</taxon>
        <taxon>Bacillati</taxon>
        <taxon>Actinomycetota</taxon>
        <taxon>Actinomycetes</taxon>
        <taxon>Propionibacteriales</taxon>
        <taxon>Nocardioidaceae</taxon>
        <taxon>Nocardioides</taxon>
    </lineage>
</organism>
<feature type="transmembrane region" description="Helical" evidence="12">
    <location>
        <begin position="74"/>
        <end position="95"/>
    </location>
</feature>
<name>A0ABR9RVU4_9ACTN</name>
<dbReference type="PANTHER" id="PTHR43141:SF5">
    <property type="entry name" value="CYTOCHROME BD-I UBIQUINOL OXIDASE SUBUNIT 2"/>
    <property type="match status" value="1"/>
</dbReference>
<keyword evidence="10" id="KW-0408">Iron</keyword>
<dbReference type="Proteomes" id="UP000756387">
    <property type="component" value="Unassembled WGS sequence"/>
</dbReference>
<dbReference type="PIRSF" id="PIRSF000267">
    <property type="entry name" value="Cyt_oxidse_sub2"/>
    <property type="match status" value="1"/>
</dbReference>
<keyword evidence="9 12" id="KW-1133">Transmembrane helix</keyword>
<comment type="caution">
    <text evidence="13">The sequence shown here is derived from an EMBL/GenBank/DDBJ whole genome shotgun (WGS) entry which is preliminary data.</text>
</comment>
<gene>
    <name evidence="13" type="primary">cydB</name>
    <name evidence="13" type="ORF">IEQ44_13445</name>
</gene>
<feature type="transmembrane region" description="Helical" evidence="12">
    <location>
        <begin position="194"/>
        <end position="216"/>
    </location>
</feature>
<evidence type="ECO:0000256" key="7">
    <source>
        <dbReference type="ARBA" id="ARBA00022723"/>
    </source>
</evidence>
<feature type="transmembrane region" description="Helical" evidence="12">
    <location>
        <begin position="159"/>
        <end position="182"/>
    </location>
</feature>
<dbReference type="Pfam" id="PF02322">
    <property type="entry name" value="Cyt_bd_oxida_II"/>
    <property type="match status" value="1"/>
</dbReference>
<feature type="transmembrane region" description="Helical" evidence="12">
    <location>
        <begin position="6"/>
        <end position="32"/>
    </location>
</feature>
<feature type="transmembrane region" description="Helical" evidence="12">
    <location>
        <begin position="115"/>
        <end position="139"/>
    </location>
</feature>
<keyword evidence="6 12" id="KW-0812">Transmembrane</keyword>
<dbReference type="InterPro" id="IPR003317">
    <property type="entry name" value="Cyt-d_oxidase_su2"/>
</dbReference>
<evidence type="ECO:0000256" key="9">
    <source>
        <dbReference type="ARBA" id="ARBA00022989"/>
    </source>
</evidence>
<sequence length="347" mass="37556">MELTTVWFALIAILWIGYFALEGFDFGVGMLMPHLAKNEKERRVMYNTVGPVWDGNEVWVLVAGGATFAAFPEWYATLFSGFYLPLLLILVALIVRNLAFEYRGKKDSDSWRKKWDVALVVGSWLPAVLWGVAFANIVAGVPIDADKEFTGNLFTLLNPLGLLGGLVTASLFATHGAIFVALKTDGEIRHRARAMAAKLGLVTAVLAIAFMGWIQVKTGDTASAVAFVAAAAALVGAMAANLRGREGWAFIGTFATIALAVAGLFLALFPDVMPSTTDAAYSLTTTNAAATAYTLKIMTWVAVIFTPIVLMYQAWTYWVFRKRITTDSIPDPVPDDAYAGHPGAEVE</sequence>